<protein>
    <recommendedName>
        <fullName evidence="4">Nitrogenase iron-molybdenum cofactor biosynthesis protein NifE</fullName>
    </recommendedName>
    <alternativeName>
        <fullName evidence="5">Nitrogenase iron-molybdenum cofactor biosynthesis protein NifN</fullName>
    </alternativeName>
</protein>
<dbReference type="NCBIfam" id="TIGR01285">
    <property type="entry name" value="nifN"/>
    <property type="match status" value="1"/>
</dbReference>
<evidence type="ECO:0000256" key="7">
    <source>
        <dbReference type="RuleBase" id="RU004021"/>
    </source>
</evidence>
<dbReference type="SUPFAM" id="SSF53807">
    <property type="entry name" value="Helical backbone' metal receptor"/>
    <property type="match status" value="2"/>
</dbReference>
<dbReference type="InterPro" id="IPR000318">
    <property type="entry name" value="Nase_comp1_CS"/>
</dbReference>
<dbReference type="Gene3D" id="6.10.250.1090">
    <property type="match status" value="1"/>
</dbReference>
<sequence length="951" mass="102591">MAKPDYYDVTDCETNDKGAPKFCKKSEPGEGTERSCAYDGARVVLMPITDVIHLVHGPIACAGNSWDNRGARSSGSQLYRRGFTTEMQENDVIFGGEKKLYKAILDLAVRYPEAKAIFVYATCVTAMTGDDVEAVCLAASEKVALPVIPVNTPGFIGDKNIGNRLAGEILFKYVVGTSEPEELGEYPINLIGEYNIAGDLWGMLPLFDKLGIQILSCFSGDASFNDLRYAHRAKLNVIICSKSLTNLAKKMQKTYGMPYVEESFYGMTDTAKALRDIARELDNAVNGLEKRVMQDRVERLLEEEEQKCRAAIAPYRTRLEGKRAVLFTGGVKTWSMVNSLAELGVEILAAGTQNSTLEDFYRMKGLMHQDAKIIEDTSTAGLLAVMAEKLPDLIVAGGKTKFLALKTKTPFLDINHGRSHPYAGYEGMVTFAKQLDMTVNNPIWPVLNAPAPWEKSDEQLAGELTATAGHAEAFLALPMPPAESLFPPPPAGGGKYATVNPQKNSPALGATMAYLGIDNMLGLLHGAQGCSTFIRLQLSRHYKESIALNATAMSEDSAIFGGWENLKKGITRVIEKFGPKVVGVMTTGLTETMGDDVRSAIHQFRVEHPEHDEVPIVWASTPDYCGSLQEGYAAAVEAIVSTLPLAPSFRPATGVHEGRGDIKAPSPPVGEGRGEGIPDQVNLLPGAHLTPADVEELKELVESFGLTVLTIPDISNAMDGHIDDVVSPLSTGGIAVDEIRKAGSSVATLYVGDSLAKAGLKLKEQFGIPAYGFTSLTGLAETDRFMAVLSAISGRPIPDKHRRWRSRLMDAMVDSHYQFGNKKVAIALEADNLKTLTGFLAGMGCEIQAALSATRTRGLDALPCKNVAVGDLEDLEEAAVGADLLVANSNGRQAAAKLKIGAHLRAGLPVFDRLGAHQKVWVGYRGTMNLVFEVANLFQANAKEAQKLAHN</sequence>
<dbReference type="NCBIfam" id="TIGR01283">
    <property type="entry name" value="nifE"/>
    <property type="match status" value="1"/>
</dbReference>
<dbReference type="PANTHER" id="PTHR42956">
    <property type="entry name" value="NITROGENASE IRON-MOLYBDENUM COFACTOR BIOSYNTHESIS PROTEIN NIFE"/>
    <property type="match status" value="1"/>
</dbReference>
<gene>
    <name evidence="10" type="primary">nifE</name>
    <name evidence="10" type="ORF">KJB30_08865</name>
</gene>
<feature type="region of interest" description="Disordered" evidence="8">
    <location>
        <begin position="651"/>
        <end position="674"/>
    </location>
</feature>
<dbReference type="Gene3D" id="3.40.50.12380">
    <property type="entry name" value="Nitrogenase MoFe cofactor biosynthesis protein NifE, C-terminal"/>
    <property type="match status" value="1"/>
</dbReference>
<evidence type="ECO:0000256" key="2">
    <source>
        <dbReference type="ARBA" id="ARBA00005155"/>
    </source>
</evidence>
<dbReference type="InterPro" id="IPR000510">
    <property type="entry name" value="Nase/OxRdtase_comp1"/>
</dbReference>
<dbReference type="InterPro" id="IPR005973">
    <property type="entry name" value="NifE"/>
</dbReference>
<dbReference type="InterPro" id="IPR005975">
    <property type="entry name" value="Nase_Mo-Fe_CF"/>
</dbReference>
<keyword evidence="6 7" id="KW-0535">Nitrogen fixation</keyword>
<dbReference type="RefSeq" id="WP_214298175.1">
    <property type="nucleotide sequence ID" value="NZ_JAHDYS010000007.1"/>
</dbReference>
<name>A0ABS5U8A2_9BACT</name>
<dbReference type="PANTHER" id="PTHR42956:SF1">
    <property type="entry name" value="NITROGENASE IRON-MOLYBDENUM COFACTOR BIOSYNTHESIS PROTEIN NIFE"/>
    <property type="match status" value="1"/>
</dbReference>
<dbReference type="PROSITE" id="PS00699">
    <property type="entry name" value="NITROGENASE_1_1"/>
    <property type="match status" value="2"/>
</dbReference>
<evidence type="ECO:0000256" key="5">
    <source>
        <dbReference type="ARBA" id="ARBA00013282"/>
    </source>
</evidence>
<comment type="caution">
    <text evidence="10">The sequence shown here is derived from an EMBL/GenBank/DDBJ whole genome shotgun (WGS) entry which is preliminary data.</text>
</comment>
<evidence type="ECO:0000313" key="10">
    <source>
        <dbReference type="EMBL" id="MBT1071892.1"/>
    </source>
</evidence>
<dbReference type="InterPro" id="IPR049939">
    <property type="entry name" value="NifE-like"/>
</dbReference>
<comment type="similarity">
    <text evidence="3 7">Belongs to the NifD/NifK/NifE/NifN family.</text>
</comment>
<dbReference type="Pfam" id="PF00148">
    <property type="entry name" value="Oxidored_nitro"/>
    <property type="match status" value="2"/>
</dbReference>
<keyword evidence="11" id="KW-1185">Reference proteome</keyword>
<accession>A0ABS5U8A2</accession>
<evidence type="ECO:0000256" key="1">
    <source>
        <dbReference type="ARBA" id="ARBA00003171"/>
    </source>
</evidence>
<organism evidence="10 11">
    <name type="scientific">Pelotalea chapellei</name>
    <dbReference type="NCBI Taxonomy" id="44671"/>
    <lineage>
        <taxon>Bacteria</taxon>
        <taxon>Pseudomonadati</taxon>
        <taxon>Thermodesulfobacteriota</taxon>
        <taxon>Desulfuromonadia</taxon>
        <taxon>Geobacterales</taxon>
        <taxon>Geobacteraceae</taxon>
        <taxon>Pelotalea</taxon>
    </lineage>
</organism>
<evidence type="ECO:0000256" key="4">
    <source>
        <dbReference type="ARBA" id="ARBA00013280"/>
    </source>
</evidence>
<dbReference type="Proteomes" id="UP000784128">
    <property type="component" value="Unassembled WGS sequence"/>
</dbReference>
<feature type="domain" description="Nitrogenase/oxidoreductase component 1" evidence="9">
    <location>
        <begin position="36"/>
        <end position="439"/>
    </location>
</feature>
<evidence type="ECO:0000313" key="11">
    <source>
        <dbReference type="Proteomes" id="UP000784128"/>
    </source>
</evidence>
<evidence type="ECO:0000256" key="3">
    <source>
        <dbReference type="ARBA" id="ARBA00011002"/>
    </source>
</evidence>
<comment type="function">
    <text evidence="1">This protein may play a role in the biosynthesis of the prosthetic group of nitrogenase (FeMo cofactor).</text>
</comment>
<comment type="pathway">
    <text evidence="2">Cofactor biosynthesis; Fe-Mo cofactor biosynthesis.</text>
</comment>
<dbReference type="CDD" id="cd01966">
    <property type="entry name" value="Nitrogenase_NifN_1"/>
    <property type="match status" value="1"/>
</dbReference>
<evidence type="ECO:0000259" key="9">
    <source>
        <dbReference type="Pfam" id="PF00148"/>
    </source>
</evidence>
<evidence type="ECO:0000256" key="6">
    <source>
        <dbReference type="ARBA" id="ARBA00023231"/>
    </source>
</evidence>
<dbReference type="Gene3D" id="3.40.50.1980">
    <property type="entry name" value="Nitrogenase molybdenum iron protein domain"/>
    <property type="match status" value="4"/>
</dbReference>
<proteinExistence type="inferred from homology"/>
<feature type="domain" description="Nitrogenase/oxidoreductase component 1" evidence="9">
    <location>
        <begin position="506"/>
        <end position="938"/>
    </location>
</feature>
<dbReference type="EMBL" id="JAHDYS010000007">
    <property type="protein sequence ID" value="MBT1071892.1"/>
    <property type="molecule type" value="Genomic_DNA"/>
</dbReference>
<reference evidence="10 11" key="1">
    <citation type="submission" date="2021-05" db="EMBL/GenBank/DDBJ databases">
        <title>The draft genome of Geobacter chapellei DSM 13688.</title>
        <authorList>
            <person name="Xu Z."/>
            <person name="Masuda Y."/>
            <person name="Itoh H."/>
            <person name="Senoo K."/>
        </authorList>
    </citation>
    <scope>NUCLEOTIDE SEQUENCE [LARGE SCALE GENOMIC DNA]</scope>
    <source>
        <strain evidence="10 11">DSM 13688</strain>
    </source>
</reference>
<evidence type="ECO:0000256" key="8">
    <source>
        <dbReference type="SAM" id="MobiDB-lite"/>
    </source>
</evidence>
<dbReference type="PROSITE" id="PS00090">
    <property type="entry name" value="NITROGENASE_1_2"/>
    <property type="match status" value="1"/>
</dbReference>